<dbReference type="RefSeq" id="XP_022324966.1">
    <property type="nucleotide sequence ID" value="XM_022469258.1"/>
</dbReference>
<keyword evidence="11" id="KW-1185">Reference proteome</keyword>
<dbReference type="Proteomes" id="UP000694844">
    <property type="component" value="Chromosome 3"/>
</dbReference>
<evidence type="ECO:0000256" key="10">
    <source>
        <dbReference type="ARBA" id="ARBA00038150"/>
    </source>
</evidence>
<accession>A0A8B8DA61</accession>
<proteinExistence type="inferred from homology"/>
<evidence type="ECO:0000256" key="8">
    <source>
        <dbReference type="ARBA" id="ARBA00023136"/>
    </source>
</evidence>
<gene>
    <name evidence="12 13 14 15 16 17" type="primary">LOC111125443</name>
</gene>
<sequence>MSRRSIRFRQCLCGFLVAVTIVLVTNPYLVSTSTTLVRRRSRKVDGHCSFLFYSRSKPKLKDLHHVPGVRPQTVSKDVDCQKIIEGDEKYIAKVNKKMESKKFPFKGDGELGNIAENCDVFLKQYDYANFYVSKEELEFPIAFSLLTYKDAVQTEMLLRSIYRPHNVYCLHVDKSANPQIHRAMKNIANCLQNVFIASKLEDVVYAGLSRLQADLNCMSDALNLHSVPWKYFINVPHQQYPLKTNSEMVKILRIYNGANDVEGITDPARMFRIRYLKSHHVVNKSVVNTGKAKDPPPHNIKVVKGSAYGVFSRAFVNFTLHDRLAKAVLKWCEDVRSPDEYFWAILNFDPIIKAPGGYSDVPDKKPWLATYAAWGGVNQCHGKFVRGVCVFGVGDLTELVSKKELFANKFYYNYQPYALQCLEEWHMNKTFSALPFQTHYYKTLPFVKKNVVH</sequence>
<dbReference type="KEGG" id="cvn:111125443"/>
<evidence type="ECO:0000313" key="15">
    <source>
        <dbReference type="RefSeq" id="XP_022324966.1"/>
    </source>
</evidence>
<evidence type="ECO:0000313" key="14">
    <source>
        <dbReference type="RefSeq" id="XP_022324965.1"/>
    </source>
</evidence>
<evidence type="ECO:0000256" key="6">
    <source>
        <dbReference type="ARBA" id="ARBA00022968"/>
    </source>
</evidence>
<reference evidence="12 13" key="1">
    <citation type="submission" date="2025-04" db="UniProtKB">
        <authorList>
            <consortium name="RefSeq"/>
        </authorList>
    </citation>
    <scope>IDENTIFICATION</scope>
    <source>
        <tissue evidence="12 13">Whole sample</tissue>
    </source>
</reference>
<evidence type="ECO:0000256" key="7">
    <source>
        <dbReference type="ARBA" id="ARBA00022989"/>
    </source>
</evidence>
<dbReference type="RefSeq" id="XP_022324968.1">
    <property type="nucleotide sequence ID" value="XM_022469260.1"/>
</dbReference>
<evidence type="ECO:0000256" key="9">
    <source>
        <dbReference type="ARBA" id="ARBA00023180"/>
    </source>
</evidence>
<evidence type="ECO:0000313" key="16">
    <source>
        <dbReference type="RefSeq" id="XP_022324967.1"/>
    </source>
</evidence>
<evidence type="ECO:0000313" key="17">
    <source>
        <dbReference type="RefSeq" id="XP_022324968.1"/>
    </source>
</evidence>
<comment type="pathway">
    <text evidence="2">Protein modification; protein glycosylation.</text>
</comment>
<evidence type="ECO:0000256" key="1">
    <source>
        <dbReference type="ARBA" id="ARBA00004606"/>
    </source>
</evidence>
<evidence type="ECO:0000256" key="3">
    <source>
        <dbReference type="ARBA" id="ARBA00022676"/>
    </source>
</evidence>
<keyword evidence="5" id="KW-0812">Transmembrane</keyword>
<comment type="similarity">
    <text evidence="10">Belongs to the glycosyltransferase 14 family.</text>
</comment>
<evidence type="ECO:0000256" key="2">
    <source>
        <dbReference type="ARBA" id="ARBA00004922"/>
    </source>
</evidence>
<dbReference type="AlphaFoldDB" id="A0A8B8DA61"/>
<dbReference type="RefSeq" id="XP_022324967.1">
    <property type="nucleotide sequence ID" value="XM_022469259.1"/>
</dbReference>
<evidence type="ECO:0000313" key="11">
    <source>
        <dbReference type="Proteomes" id="UP000694844"/>
    </source>
</evidence>
<comment type="subcellular location">
    <subcellularLocation>
        <location evidence="1">Membrane</location>
        <topology evidence="1">Single-pass type II membrane protein</topology>
    </subcellularLocation>
</comment>
<evidence type="ECO:0000256" key="5">
    <source>
        <dbReference type="ARBA" id="ARBA00022692"/>
    </source>
</evidence>
<keyword evidence="9" id="KW-0325">Glycoprotein</keyword>
<organism evidence="11 12">
    <name type="scientific">Crassostrea virginica</name>
    <name type="common">Eastern oyster</name>
    <dbReference type="NCBI Taxonomy" id="6565"/>
    <lineage>
        <taxon>Eukaryota</taxon>
        <taxon>Metazoa</taxon>
        <taxon>Spiralia</taxon>
        <taxon>Lophotrochozoa</taxon>
        <taxon>Mollusca</taxon>
        <taxon>Bivalvia</taxon>
        <taxon>Autobranchia</taxon>
        <taxon>Pteriomorphia</taxon>
        <taxon>Ostreida</taxon>
        <taxon>Ostreoidea</taxon>
        <taxon>Ostreidae</taxon>
        <taxon>Crassostrea</taxon>
    </lineage>
</organism>
<dbReference type="GeneID" id="111125443"/>
<dbReference type="GO" id="GO:0008375">
    <property type="term" value="F:acetylglucosaminyltransferase activity"/>
    <property type="evidence" value="ECO:0007669"/>
    <property type="project" value="TreeGrafter"/>
</dbReference>
<keyword evidence="7" id="KW-1133">Transmembrane helix</keyword>
<dbReference type="OrthoDB" id="2019572at2759"/>
<keyword evidence="8" id="KW-0472">Membrane</keyword>
<name>A0A8B8DA61_CRAVI</name>
<evidence type="ECO:0000313" key="13">
    <source>
        <dbReference type="RefSeq" id="XP_022324964.1"/>
    </source>
</evidence>
<evidence type="ECO:0000313" key="12">
    <source>
        <dbReference type="RefSeq" id="XP_022324963.1"/>
    </source>
</evidence>
<dbReference type="RefSeq" id="XP_022324964.1">
    <property type="nucleotide sequence ID" value="XM_022469256.1"/>
</dbReference>
<dbReference type="PANTHER" id="PTHR19297:SF191">
    <property type="entry name" value="PROTEIN XYLOSYLTRANSFERASE"/>
    <property type="match status" value="1"/>
</dbReference>
<keyword evidence="4" id="KW-0808">Transferase</keyword>
<dbReference type="PANTHER" id="PTHR19297">
    <property type="entry name" value="GLYCOSYLTRANSFERASE 14 FAMILY MEMBER"/>
    <property type="match status" value="1"/>
</dbReference>
<evidence type="ECO:0000256" key="4">
    <source>
        <dbReference type="ARBA" id="ARBA00022679"/>
    </source>
</evidence>
<dbReference type="RefSeq" id="XP_022324963.1">
    <property type="nucleotide sequence ID" value="XM_022469255.1"/>
</dbReference>
<protein>
    <submittedName>
        <fullName evidence="12 13">N-acetyllactosaminide beta-1,6-N-acetylglucosaminyl-transferase-like</fullName>
    </submittedName>
</protein>
<dbReference type="InterPro" id="IPR003406">
    <property type="entry name" value="Glyco_trans_14"/>
</dbReference>
<keyword evidence="6" id="KW-0735">Signal-anchor</keyword>
<keyword evidence="3" id="KW-0328">Glycosyltransferase</keyword>
<dbReference type="RefSeq" id="XP_022324965.1">
    <property type="nucleotide sequence ID" value="XM_022469257.1"/>
</dbReference>
<dbReference type="GO" id="GO:0016020">
    <property type="term" value="C:membrane"/>
    <property type="evidence" value="ECO:0007669"/>
    <property type="project" value="UniProtKB-SubCell"/>
</dbReference>
<dbReference type="Pfam" id="PF02485">
    <property type="entry name" value="Branch"/>
    <property type="match status" value="1"/>
</dbReference>